<dbReference type="Gene3D" id="2.40.160.50">
    <property type="entry name" value="membrane protein fhac: a member of the omp85/tpsb transporter family"/>
    <property type="match status" value="1"/>
</dbReference>
<dbReference type="RefSeq" id="WP_013202196.1">
    <property type="nucleotide sequence ID" value="NC_014306.1"/>
</dbReference>
<dbReference type="InterPro" id="IPR051544">
    <property type="entry name" value="TPS_OM_transporter"/>
</dbReference>
<dbReference type="InterPro" id="IPR027282">
    <property type="entry name" value="TPS"/>
</dbReference>
<dbReference type="InterPro" id="IPR013686">
    <property type="entry name" value="Polypept-transport_assoc_ShlB"/>
</dbReference>
<feature type="signal peptide" evidence="5">
    <location>
        <begin position="1"/>
        <end position="25"/>
    </location>
</feature>
<dbReference type="Gene3D" id="3.10.20.310">
    <property type="entry name" value="membrane protein fhac"/>
    <property type="match status" value="1"/>
</dbReference>
<evidence type="ECO:0000256" key="4">
    <source>
        <dbReference type="SAM" id="MobiDB-lite"/>
    </source>
</evidence>
<feature type="domain" description="Haemolysin activator HlyB C-terminal" evidence="6">
    <location>
        <begin position="219"/>
        <end position="536"/>
    </location>
</feature>
<dbReference type="HOGENOM" id="CLU_020581_4_1_6"/>
<sequence length="576" mass="64845">MFTKKITLIILCAMTLFLFQCHSYAASLAERDIDQFLREQNVTESQDAIEDEKKIQSAQEENRQQTANDRVADKNAGPKYLISKIEVTNDDLFATSKERNQIISSYQGTKMGRADIIKLIRELTNFYIGKGYSTSLVSLERTNLNSGILKLTVLWGKIESITINGKSDYGWRDRLQLFAAVPVAQDGKLNIQELDQGLENMLKVSPKTAIKVNATEKPGYSVVDYSDLDVRYFSFGAGLNNSGTEPQGDHQYYLTATGRNILGVNDSLSGRYSWYNMKDDKEHQYTAYGSLNLPYRYWNLDLSYLYSNYENYVGGTYGRYHGEGTSRRLSAKVSRLIGRDASGKFSAWAKVEKRYSTNFIENYKIAVSSKNYSNVSTGINYVGNVLDGWFYGDLSVVAGTPWFNASWTDDPDLKGYDIDFVKYVGYMTWKKNIASIKRIGLQYEGTTTFQYTNDTVVSSEQITVGDEYSVRGFKNDYIRAASGAVLSNNINFPVAINAYSFNTLTPFVGYDISVAKDNCDTRCNTQTLSGAAVGIKVSNNHFSAALTSAWPVSIPDDLKRNKIDRNVVYYNMNVNF</sequence>
<dbReference type="PIRSF" id="PIRSF029745">
    <property type="entry name" value="FhaC"/>
    <property type="match status" value="1"/>
</dbReference>
<evidence type="ECO:0000256" key="5">
    <source>
        <dbReference type="SAM" id="SignalP"/>
    </source>
</evidence>
<keyword evidence="2" id="KW-0812">Transmembrane</keyword>
<evidence type="ECO:0000259" key="7">
    <source>
        <dbReference type="Pfam" id="PF08479"/>
    </source>
</evidence>
<keyword evidence="1" id="KW-1134">Transmembrane beta strand</keyword>
<dbReference type="GO" id="GO:0098046">
    <property type="term" value="C:type V protein secretion system complex"/>
    <property type="evidence" value="ECO:0007669"/>
    <property type="project" value="TreeGrafter"/>
</dbReference>
<accession>D8MSA1</accession>
<dbReference type="GO" id="GO:0008320">
    <property type="term" value="F:protein transmembrane transporter activity"/>
    <property type="evidence" value="ECO:0007669"/>
    <property type="project" value="TreeGrafter"/>
</dbReference>
<keyword evidence="10" id="KW-1185">Reference proteome</keyword>
<dbReference type="PANTHER" id="PTHR34597">
    <property type="entry name" value="SLR1661 PROTEIN"/>
    <property type="match status" value="1"/>
</dbReference>
<proteinExistence type="predicted"/>
<dbReference type="InterPro" id="IPR005565">
    <property type="entry name" value="Hemolysn_activator_HlyB_C"/>
</dbReference>
<dbReference type="EMBL" id="FP236843">
    <property type="protein sequence ID" value="CAX59708.1"/>
    <property type="molecule type" value="Genomic_DNA"/>
</dbReference>
<evidence type="ECO:0000256" key="2">
    <source>
        <dbReference type="ARBA" id="ARBA00022692"/>
    </source>
</evidence>
<keyword evidence="5" id="KW-0732">Signal</keyword>
<dbReference type="AlphaFoldDB" id="D8MSA1"/>
<evidence type="ECO:0000313" key="9">
    <source>
        <dbReference type="EMBL" id="CAX59708.1"/>
    </source>
</evidence>
<organism evidence="10">
    <name type="scientific">Erwinia billingiae (strain Eb661)</name>
    <dbReference type="NCBI Taxonomy" id="634500"/>
    <lineage>
        <taxon>Bacteria</taxon>
        <taxon>Pseudomonadati</taxon>
        <taxon>Pseudomonadota</taxon>
        <taxon>Gammaproteobacteria</taxon>
        <taxon>Enterobacterales</taxon>
        <taxon>Erwiniaceae</taxon>
        <taxon>Erwinia</taxon>
    </lineage>
</organism>
<dbReference type="Pfam" id="PF17287">
    <property type="entry name" value="POTRA_3"/>
    <property type="match status" value="1"/>
</dbReference>
<evidence type="ECO:0000259" key="8">
    <source>
        <dbReference type="Pfam" id="PF17287"/>
    </source>
</evidence>
<keyword evidence="1" id="KW-0472">Membrane</keyword>
<reference evidence="9 10" key="1">
    <citation type="journal article" date="2010" name="BMC Genomics">
        <title>Genome comparison of the epiphytic bacteria Erwinia billingiae and E. tasmaniensis with the pear pathogen E. pyrifoliae.</title>
        <authorList>
            <person name="Kube M."/>
            <person name="Migdoll A.M."/>
            <person name="Gehring I."/>
            <person name="Heitmann K."/>
            <person name="Mayer Y."/>
            <person name="Kuhl H."/>
            <person name="Knaust F."/>
            <person name="Geider K."/>
            <person name="Reinhardt R."/>
        </authorList>
    </citation>
    <scope>NUCLEOTIDE SEQUENCE [LARGE SCALE GENOMIC DNA]</scope>
    <source>
        <strain evidence="9 10">Eb661</strain>
    </source>
</reference>
<dbReference type="KEGG" id="ebi:EbC_21770"/>
<dbReference type="InterPro" id="IPR035251">
    <property type="entry name" value="ShlB_POTRA"/>
</dbReference>
<keyword evidence="3" id="KW-0998">Cell outer membrane</keyword>
<dbReference type="STRING" id="634500.EbC_21770"/>
<evidence type="ECO:0000256" key="3">
    <source>
        <dbReference type="ARBA" id="ARBA00023237"/>
    </source>
</evidence>
<dbReference type="eggNOG" id="COG2831">
    <property type="taxonomic scope" value="Bacteria"/>
</dbReference>
<feature type="compositionally biased region" description="Basic and acidic residues" evidence="4">
    <location>
        <begin position="51"/>
        <end position="63"/>
    </location>
</feature>
<feature type="domain" description="Polypeptide-transport-associated ShlB-type" evidence="7">
    <location>
        <begin position="82"/>
        <end position="156"/>
    </location>
</feature>
<feature type="chain" id="PRO_5003118174" evidence="5">
    <location>
        <begin position="26"/>
        <end position="576"/>
    </location>
</feature>
<dbReference type="Proteomes" id="UP000008793">
    <property type="component" value="Chromosome"/>
</dbReference>
<evidence type="ECO:0000256" key="1">
    <source>
        <dbReference type="ARBA" id="ARBA00022452"/>
    </source>
</evidence>
<evidence type="ECO:0000259" key="6">
    <source>
        <dbReference type="Pfam" id="PF03865"/>
    </source>
</evidence>
<feature type="domain" description="ShlB POTRA" evidence="8">
    <location>
        <begin position="157"/>
        <end position="203"/>
    </location>
</feature>
<gene>
    <name evidence="9" type="primary">fhaC</name>
    <name evidence="9" type="ordered locus">EbC_21770</name>
</gene>
<dbReference type="GO" id="GO:0046819">
    <property type="term" value="P:protein secretion by the type V secretion system"/>
    <property type="evidence" value="ECO:0007669"/>
    <property type="project" value="TreeGrafter"/>
</dbReference>
<dbReference type="Pfam" id="PF08479">
    <property type="entry name" value="POTRA_2"/>
    <property type="match status" value="1"/>
</dbReference>
<evidence type="ECO:0000313" key="10">
    <source>
        <dbReference type="Proteomes" id="UP000008793"/>
    </source>
</evidence>
<dbReference type="GeneID" id="90512191"/>
<dbReference type="Pfam" id="PF03865">
    <property type="entry name" value="ShlB"/>
    <property type="match status" value="1"/>
</dbReference>
<feature type="region of interest" description="Disordered" evidence="4">
    <location>
        <begin position="47"/>
        <end position="70"/>
    </location>
</feature>
<dbReference type="PANTHER" id="PTHR34597:SF3">
    <property type="entry name" value="OUTER MEMBRANE TRANSPORTER CDIB"/>
    <property type="match status" value="1"/>
</dbReference>
<name>D8MSA1_ERWBE</name>
<protein>
    <submittedName>
        <fullName evidence="9">Filamentous hemagglutinin transporter protein</fullName>
    </submittedName>
</protein>